<dbReference type="Gene3D" id="3.30.710.10">
    <property type="entry name" value="Potassium Channel Kv1.1, Chain A"/>
    <property type="match status" value="1"/>
</dbReference>
<dbReference type="PANTHER" id="PTHR24413">
    <property type="entry name" value="SPECKLE-TYPE POZ PROTEIN"/>
    <property type="match status" value="1"/>
</dbReference>
<proteinExistence type="predicted"/>
<feature type="domain" description="BTB" evidence="1">
    <location>
        <begin position="9"/>
        <end position="84"/>
    </location>
</feature>
<evidence type="ECO:0000313" key="3">
    <source>
        <dbReference type="Proteomes" id="UP000193642"/>
    </source>
</evidence>
<dbReference type="InterPro" id="IPR000210">
    <property type="entry name" value="BTB/POZ_dom"/>
</dbReference>
<comment type="caution">
    <text evidence="2">The sequence shown here is derived from an EMBL/GenBank/DDBJ whole genome shotgun (WGS) entry which is preliminary data.</text>
</comment>
<dbReference type="OrthoDB" id="1893551at2759"/>
<accession>A0A1Y2CBR2</accession>
<dbReference type="Proteomes" id="UP000193642">
    <property type="component" value="Unassembled WGS sequence"/>
</dbReference>
<dbReference type="EMBL" id="MCGO01000022">
    <property type="protein sequence ID" value="ORY44468.1"/>
    <property type="molecule type" value="Genomic_DNA"/>
</dbReference>
<gene>
    <name evidence="2" type="ORF">BCR33DRAFT_223074</name>
</gene>
<protein>
    <recommendedName>
        <fullName evidence="1">BTB domain-containing protein</fullName>
    </recommendedName>
</protein>
<dbReference type="STRING" id="329046.A0A1Y2CBR2"/>
<evidence type="ECO:0000259" key="1">
    <source>
        <dbReference type="PROSITE" id="PS50097"/>
    </source>
</evidence>
<sequence length="250" mass="28521">MDPFLQSLSDIVLVLENGSILCHQLFLAARSPFFDAMLGPGSQWNLNRSSEWIVGTHNRPVVVVNMKHITVEVMRIVVHWIYTDLNAAHLLKDSHRRTLTEYMSLLIDILSAANELLLDGLKDNICALLAGLLDLTNVLEILEVADIYDAAQLKEACLKFLCWNLSTAIESRLLDAVPEYFITDIELYLKELQIEKFPFLRGPNGEYARVQSIVSVEALERKLYMTSVMAKEEQVEMKLLWLNRGLTWES</sequence>
<reference evidence="2 3" key="1">
    <citation type="submission" date="2016-07" db="EMBL/GenBank/DDBJ databases">
        <title>Pervasive Adenine N6-methylation of Active Genes in Fungi.</title>
        <authorList>
            <consortium name="DOE Joint Genome Institute"/>
            <person name="Mondo S.J."/>
            <person name="Dannebaum R.O."/>
            <person name="Kuo R.C."/>
            <person name="Labutti K."/>
            <person name="Haridas S."/>
            <person name="Kuo A."/>
            <person name="Salamov A."/>
            <person name="Ahrendt S.R."/>
            <person name="Lipzen A."/>
            <person name="Sullivan W."/>
            <person name="Andreopoulos W.B."/>
            <person name="Clum A."/>
            <person name="Lindquist E."/>
            <person name="Daum C."/>
            <person name="Ramamoorthy G.K."/>
            <person name="Gryganskyi A."/>
            <person name="Culley D."/>
            <person name="Magnuson J.K."/>
            <person name="James T.Y."/>
            <person name="O'Malley M.A."/>
            <person name="Stajich J.E."/>
            <person name="Spatafora J.W."/>
            <person name="Visel A."/>
            <person name="Grigoriev I.V."/>
        </authorList>
    </citation>
    <scope>NUCLEOTIDE SEQUENCE [LARGE SCALE GENOMIC DNA]</scope>
    <source>
        <strain evidence="2 3">JEL800</strain>
    </source>
</reference>
<dbReference type="PROSITE" id="PS50097">
    <property type="entry name" value="BTB"/>
    <property type="match status" value="1"/>
</dbReference>
<organism evidence="2 3">
    <name type="scientific">Rhizoclosmatium globosum</name>
    <dbReference type="NCBI Taxonomy" id="329046"/>
    <lineage>
        <taxon>Eukaryota</taxon>
        <taxon>Fungi</taxon>
        <taxon>Fungi incertae sedis</taxon>
        <taxon>Chytridiomycota</taxon>
        <taxon>Chytridiomycota incertae sedis</taxon>
        <taxon>Chytridiomycetes</taxon>
        <taxon>Chytridiales</taxon>
        <taxon>Chytriomycetaceae</taxon>
        <taxon>Rhizoclosmatium</taxon>
    </lineage>
</organism>
<dbReference type="SUPFAM" id="SSF54695">
    <property type="entry name" value="POZ domain"/>
    <property type="match status" value="1"/>
</dbReference>
<dbReference type="CDD" id="cd18500">
    <property type="entry name" value="BACK_IBtk"/>
    <property type="match status" value="1"/>
</dbReference>
<dbReference type="InterPro" id="IPR011333">
    <property type="entry name" value="SKP1/BTB/POZ_sf"/>
</dbReference>
<dbReference type="CDD" id="cd18186">
    <property type="entry name" value="BTB_POZ_ZBTB_KLHL-like"/>
    <property type="match status" value="1"/>
</dbReference>
<evidence type="ECO:0000313" key="2">
    <source>
        <dbReference type="EMBL" id="ORY44468.1"/>
    </source>
</evidence>
<keyword evidence="3" id="KW-1185">Reference proteome</keyword>
<dbReference type="AlphaFoldDB" id="A0A1Y2CBR2"/>
<dbReference type="Pfam" id="PF00651">
    <property type="entry name" value="BTB"/>
    <property type="match status" value="1"/>
</dbReference>
<name>A0A1Y2CBR2_9FUNG</name>
<dbReference type="SMART" id="SM00225">
    <property type="entry name" value="BTB"/>
    <property type="match status" value="1"/>
</dbReference>